<dbReference type="GO" id="GO:0006508">
    <property type="term" value="P:proteolysis"/>
    <property type="evidence" value="ECO:0007669"/>
    <property type="project" value="UniProtKB-KW"/>
</dbReference>
<evidence type="ECO:0000313" key="8">
    <source>
        <dbReference type="Proteomes" id="UP000295729"/>
    </source>
</evidence>
<keyword evidence="7" id="KW-0449">Lipoprotein</keyword>
<evidence type="ECO:0000256" key="5">
    <source>
        <dbReference type="ARBA" id="ARBA00022807"/>
    </source>
</evidence>
<dbReference type="PANTHER" id="PTHR47360">
    <property type="entry name" value="MUREIN DD-ENDOPEPTIDASE MEPS/MUREIN LD-CARBOXYPEPTIDASE"/>
    <property type="match status" value="1"/>
</dbReference>
<accession>A0A4V6PXN7</accession>
<dbReference type="InterPro" id="IPR052062">
    <property type="entry name" value="Murein_DD/LD_carboxypeptidase"/>
</dbReference>
<evidence type="ECO:0000313" key="7">
    <source>
        <dbReference type="EMBL" id="TDR12421.1"/>
    </source>
</evidence>
<dbReference type="InterPro" id="IPR000064">
    <property type="entry name" value="NLP_P60_dom"/>
</dbReference>
<comment type="similarity">
    <text evidence="1">Belongs to the peptidase C40 family.</text>
</comment>
<dbReference type="PROSITE" id="PS51935">
    <property type="entry name" value="NLPC_P60"/>
    <property type="match status" value="1"/>
</dbReference>
<reference evidence="7 8" key="1">
    <citation type="submission" date="2019-03" db="EMBL/GenBank/DDBJ databases">
        <title>Genomic Encyclopedia of Type Strains, Phase IV (KMG-IV): sequencing the most valuable type-strain genomes for metagenomic binning, comparative biology and taxonomic classification.</title>
        <authorList>
            <person name="Goeker M."/>
        </authorList>
    </citation>
    <scope>NUCLEOTIDE SEQUENCE [LARGE SCALE GENOMIC DNA]</scope>
    <source>
        <strain evidence="7 8">DSM 5604</strain>
    </source>
</reference>
<evidence type="ECO:0000256" key="4">
    <source>
        <dbReference type="ARBA" id="ARBA00022801"/>
    </source>
</evidence>
<dbReference type="Gene3D" id="3.90.1720.10">
    <property type="entry name" value="endopeptidase domain like (from Nostoc punctiforme)"/>
    <property type="match status" value="1"/>
</dbReference>
<dbReference type="SUPFAM" id="SSF54001">
    <property type="entry name" value="Cysteine proteinases"/>
    <property type="match status" value="1"/>
</dbReference>
<evidence type="ECO:0000256" key="3">
    <source>
        <dbReference type="ARBA" id="ARBA00022729"/>
    </source>
</evidence>
<keyword evidence="5" id="KW-0788">Thiol protease</keyword>
<keyword evidence="2" id="KW-0645">Protease</keyword>
<keyword evidence="8" id="KW-1185">Reference proteome</keyword>
<organism evidence="7 8">
    <name type="scientific">Marinomonas communis</name>
    <dbReference type="NCBI Taxonomy" id="28254"/>
    <lineage>
        <taxon>Bacteria</taxon>
        <taxon>Pseudomonadati</taxon>
        <taxon>Pseudomonadota</taxon>
        <taxon>Gammaproteobacteria</taxon>
        <taxon>Oceanospirillales</taxon>
        <taxon>Oceanospirillaceae</taxon>
        <taxon>Marinomonas</taxon>
    </lineage>
</organism>
<dbReference type="GO" id="GO:0008234">
    <property type="term" value="F:cysteine-type peptidase activity"/>
    <property type="evidence" value="ECO:0007669"/>
    <property type="project" value="UniProtKB-KW"/>
</dbReference>
<dbReference type="InterPro" id="IPR038765">
    <property type="entry name" value="Papain-like_cys_pep_sf"/>
</dbReference>
<dbReference type="PANTHER" id="PTHR47360:SF1">
    <property type="entry name" value="ENDOPEPTIDASE NLPC-RELATED"/>
    <property type="match status" value="1"/>
</dbReference>
<name>A0A4V6PXN7_9GAMM</name>
<evidence type="ECO:0000256" key="1">
    <source>
        <dbReference type="ARBA" id="ARBA00007074"/>
    </source>
</evidence>
<dbReference type="Pfam" id="PF00877">
    <property type="entry name" value="NLPC_P60"/>
    <property type="match status" value="1"/>
</dbReference>
<dbReference type="EMBL" id="SNZA01000004">
    <property type="protein sequence ID" value="TDR12421.1"/>
    <property type="molecule type" value="Genomic_DNA"/>
</dbReference>
<sequence>MHSSIIIRVITLLLALILSACSSVPKQTVQLSPSALASESTSDIAQRLYDQHNMWRGTPYAWGGMSRKGVDCSGFVMITLRDQFDAYLPRTTLKQSETGYAIEPSELQAGDLVFFKTGSKVRHVGIYIEDGRFLHASTSKGVIISRLDNVYWKKHYWHARRLY</sequence>
<comment type="caution">
    <text evidence="7">The sequence shown here is derived from an EMBL/GenBank/DDBJ whole genome shotgun (WGS) entry which is preliminary data.</text>
</comment>
<proteinExistence type="inferred from homology"/>
<dbReference type="Proteomes" id="UP000295729">
    <property type="component" value="Unassembled WGS sequence"/>
</dbReference>
<dbReference type="AlphaFoldDB" id="A0A4V6PXN7"/>
<evidence type="ECO:0000256" key="2">
    <source>
        <dbReference type="ARBA" id="ARBA00022670"/>
    </source>
</evidence>
<gene>
    <name evidence="7" type="ORF">C8D85_2455</name>
</gene>
<keyword evidence="3" id="KW-0732">Signal</keyword>
<evidence type="ECO:0000259" key="6">
    <source>
        <dbReference type="PROSITE" id="PS51935"/>
    </source>
</evidence>
<feature type="domain" description="NlpC/P60" evidence="6">
    <location>
        <begin position="42"/>
        <end position="163"/>
    </location>
</feature>
<protein>
    <submittedName>
        <fullName evidence="7">Lipoprotein Spr/probable lipoprotein NlpC</fullName>
    </submittedName>
</protein>
<keyword evidence="4" id="KW-0378">Hydrolase</keyword>